<reference evidence="1 2" key="1">
    <citation type="submission" date="2016-10" db="EMBL/GenBank/DDBJ databases">
        <authorList>
            <person name="de Groot N.N."/>
        </authorList>
    </citation>
    <scope>NUCLEOTIDE SEQUENCE [LARGE SCALE GENOMIC DNA]</scope>
    <source>
        <strain evidence="1 2">CGMCC 1.11147</strain>
    </source>
</reference>
<dbReference type="Gene3D" id="2.30.110.10">
    <property type="entry name" value="Electron Transport, Fmn-binding Protein, Chain A"/>
    <property type="match status" value="1"/>
</dbReference>
<evidence type="ECO:0000313" key="1">
    <source>
        <dbReference type="EMBL" id="SDM91402.1"/>
    </source>
</evidence>
<dbReference type="STRING" id="1005944.SAMN05192576_1251"/>
<dbReference type="OrthoDB" id="5193072at2"/>
<dbReference type="AlphaFoldDB" id="A0A1G9X3Z2"/>
<proteinExistence type="predicted"/>
<dbReference type="RefSeq" id="WP_091022754.1">
    <property type="nucleotide sequence ID" value="NZ_BKAE01000001.1"/>
</dbReference>
<dbReference type="InterPro" id="IPR012349">
    <property type="entry name" value="Split_barrel_FMN-bd"/>
</dbReference>
<evidence type="ECO:0000313" key="2">
    <source>
        <dbReference type="Proteomes" id="UP000199004"/>
    </source>
</evidence>
<protein>
    <submittedName>
        <fullName evidence="1">Pyridoxamine 5'-phosphate oxidase</fullName>
    </submittedName>
</protein>
<dbReference type="Proteomes" id="UP000199004">
    <property type="component" value="Unassembled WGS sequence"/>
</dbReference>
<keyword evidence="2" id="KW-1185">Reference proteome</keyword>
<dbReference type="EMBL" id="FNIC01000001">
    <property type="protein sequence ID" value="SDM91402.1"/>
    <property type="molecule type" value="Genomic_DNA"/>
</dbReference>
<gene>
    <name evidence="1" type="ORF">SAMN05192576_1251</name>
</gene>
<dbReference type="InterPro" id="IPR024747">
    <property type="entry name" value="Pyridox_Oxase-rel"/>
</dbReference>
<name>A0A1G9X3Z2_9ACTN</name>
<organism evidence="1 2">
    <name type="scientific">Nocardioides szechwanensis</name>
    <dbReference type="NCBI Taxonomy" id="1005944"/>
    <lineage>
        <taxon>Bacteria</taxon>
        <taxon>Bacillati</taxon>
        <taxon>Actinomycetota</taxon>
        <taxon>Actinomycetes</taxon>
        <taxon>Propionibacteriales</taxon>
        <taxon>Nocardioidaceae</taxon>
        <taxon>Nocardioides</taxon>
    </lineage>
</organism>
<accession>A0A1G9X3Z2</accession>
<sequence>MDSTRGGGRLAELRPYDCWALLAGVQVGRVAWCRPEGPSVVPVNLALVSGALWFRTTLGSALVRECRGQRVAIEVDQVDIPTRSGWSVVVHGVAQVIEDDDVPESLHVLEVWPAGDRTAYVKVEPVDVSGRRLQGAPTG</sequence>
<dbReference type="Pfam" id="PF12900">
    <property type="entry name" value="Pyridox_ox_2"/>
    <property type="match status" value="1"/>
</dbReference>
<dbReference type="SUPFAM" id="SSF50475">
    <property type="entry name" value="FMN-binding split barrel"/>
    <property type="match status" value="1"/>
</dbReference>